<dbReference type="Pfam" id="PF01427">
    <property type="entry name" value="Peptidase_M15"/>
    <property type="match status" value="1"/>
</dbReference>
<name>A0A1D8IJV1_9GAMM</name>
<feature type="binding site" evidence="9">
    <location>
        <position position="99"/>
    </location>
    <ligand>
        <name>Zn(2+)</name>
        <dbReference type="ChEBI" id="CHEBI:29105"/>
        <note>catalytic</note>
    </ligand>
</feature>
<proteinExistence type="inferred from homology"/>
<comment type="catalytic activity">
    <reaction evidence="1 9">
        <text>D-alanyl-D-alanine + H2O = 2 D-alanine</text>
        <dbReference type="Rhea" id="RHEA:20661"/>
        <dbReference type="ChEBI" id="CHEBI:15377"/>
        <dbReference type="ChEBI" id="CHEBI:57416"/>
        <dbReference type="ChEBI" id="CHEBI:57822"/>
        <dbReference type="EC" id="3.4.13.22"/>
    </reaction>
</comment>
<evidence type="ECO:0000313" key="10">
    <source>
        <dbReference type="EMBL" id="AOU96757.1"/>
    </source>
</evidence>
<dbReference type="GO" id="GO:0006508">
    <property type="term" value="P:proteolysis"/>
    <property type="evidence" value="ECO:0007669"/>
    <property type="project" value="UniProtKB-KW"/>
</dbReference>
<dbReference type="EMBL" id="CP017415">
    <property type="protein sequence ID" value="AOU96757.1"/>
    <property type="molecule type" value="Genomic_DNA"/>
</dbReference>
<feature type="binding site" evidence="9">
    <location>
        <position position="159"/>
    </location>
    <ligand>
        <name>Zn(2+)</name>
        <dbReference type="ChEBI" id="CHEBI:29105"/>
        <note>catalytic</note>
    </ligand>
</feature>
<evidence type="ECO:0000256" key="4">
    <source>
        <dbReference type="ARBA" id="ARBA00022801"/>
    </source>
</evidence>
<keyword evidence="7 9" id="KW-0482">Metalloprotease</keyword>
<keyword evidence="2 9" id="KW-0645">Protease</keyword>
<reference evidence="11" key="1">
    <citation type="submission" date="2016-09" db="EMBL/GenBank/DDBJ databases">
        <title>Acidihalobacter prosperus F5.</title>
        <authorList>
            <person name="Khaleque H.N."/>
            <person name="Ramsay J.P."/>
            <person name="Kaksonen A.H."/>
            <person name="Boxall N.J."/>
            <person name="Watkin E.L.J."/>
        </authorList>
    </citation>
    <scope>NUCLEOTIDE SEQUENCE [LARGE SCALE GENOMIC DNA]</scope>
    <source>
        <strain evidence="11">F5</strain>
    </source>
</reference>
<feature type="active site" description="Proton donor/acceptor" evidence="9">
    <location>
        <position position="156"/>
    </location>
</feature>
<evidence type="ECO:0000256" key="7">
    <source>
        <dbReference type="ARBA" id="ARBA00023049"/>
    </source>
</evidence>
<dbReference type="GO" id="GO:0160237">
    <property type="term" value="F:D-Ala-D-Ala dipeptidase activity"/>
    <property type="evidence" value="ECO:0007669"/>
    <property type="project" value="UniProtKB-EC"/>
</dbReference>
<comment type="similarity">
    <text evidence="9">Belongs to the peptidase M15D family.</text>
</comment>
<dbReference type="PANTHER" id="PTHR43126">
    <property type="entry name" value="D-ALANYL-D-ALANINE DIPEPTIDASE"/>
    <property type="match status" value="1"/>
</dbReference>
<evidence type="ECO:0000256" key="2">
    <source>
        <dbReference type="ARBA" id="ARBA00022670"/>
    </source>
</evidence>
<dbReference type="Gene3D" id="3.30.1380.10">
    <property type="match status" value="1"/>
</dbReference>
<organism evidence="10 11">
    <name type="scientific">Acidihalobacter yilgarnensis</name>
    <dbReference type="NCBI Taxonomy" id="2819280"/>
    <lineage>
        <taxon>Bacteria</taxon>
        <taxon>Pseudomonadati</taxon>
        <taxon>Pseudomonadota</taxon>
        <taxon>Gammaproteobacteria</taxon>
        <taxon>Chromatiales</taxon>
        <taxon>Ectothiorhodospiraceae</taxon>
        <taxon>Acidihalobacter</taxon>
    </lineage>
</organism>
<dbReference type="GO" id="GO:0008270">
    <property type="term" value="F:zinc ion binding"/>
    <property type="evidence" value="ECO:0007669"/>
    <property type="project" value="UniProtKB-UniRule"/>
</dbReference>
<protein>
    <recommendedName>
        <fullName evidence="9">D-alanyl-D-alanine dipeptidase</fullName>
        <shortName evidence="9">D-Ala-D-Ala dipeptidase</shortName>
        <ecNumber evidence="9">3.4.13.22</ecNumber>
    </recommendedName>
</protein>
<evidence type="ECO:0000313" key="11">
    <source>
        <dbReference type="Proteomes" id="UP000095401"/>
    </source>
</evidence>
<keyword evidence="8" id="KW-0961">Cell wall biogenesis/degradation</keyword>
<keyword evidence="4 9" id="KW-0378">Hydrolase</keyword>
<dbReference type="InterPro" id="IPR000755">
    <property type="entry name" value="A_A_dipeptidase"/>
</dbReference>
<dbReference type="GO" id="GO:0008237">
    <property type="term" value="F:metallopeptidase activity"/>
    <property type="evidence" value="ECO:0007669"/>
    <property type="project" value="UniProtKB-KW"/>
</dbReference>
<dbReference type="GO" id="GO:0071555">
    <property type="term" value="P:cell wall organization"/>
    <property type="evidence" value="ECO:0007669"/>
    <property type="project" value="UniProtKB-KW"/>
</dbReference>
<dbReference type="NCBIfam" id="NF007557">
    <property type="entry name" value="PRK10178.1"/>
    <property type="match status" value="1"/>
</dbReference>
<dbReference type="HAMAP" id="MF_01924">
    <property type="entry name" value="A_A_dipeptidase"/>
    <property type="match status" value="1"/>
</dbReference>
<evidence type="ECO:0000256" key="5">
    <source>
        <dbReference type="ARBA" id="ARBA00022833"/>
    </source>
</evidence>
<dbReference type="PIRSF" id="PIRSF026671">
    <property type="entry name" value="AA_dipeptidase"/>
    <property type="match status" value="1"/>
</dbReference>
<keyword evidence="3 9" id="KW-0479">Metal-binding</keyword>
<dbReference type="PANTHER" id="PTHR43126:SF1">
    <property type="entry name" value="D-ALANYL-D-ALANINE DIPEPTIDASE"/>
    <property type="match status" value="1"/>
</dbReference>
<evidence type="ECO:0000256" key="6">
    <source>
        <dbReference type="ARBA" id="ARBA00022997"/>
    </source>
</evidence>
<evidence type="ECO:0000256" key="1">
    <source>
        <dbReference type="ARBA" id="ARBA00001362"/>
    </source>
</evidence>
<evidence type="ECO:0000256" key="9">
    <source>
        <dbReference type="HAMAP-Rule" id="MF_01924"/>
    </source>
</evidence>
<evidence type="ECO:0000256" key="8">
    <source>
        <dbReference type="ARBA" id="ARBA00023316"/>
    </source>
</evidence>
<gene>
    <name evidence="9" type="primary">ddpX</name>
    <name evidence="10" type="ORF">BI364_00885</name>
</gene>
<dbReference type="EC" id="3.4.13.22" evidence="9"/>
<dbReference type="InterPro" id="IPR009045">
    <property type="entry name" value="Zn_M74/Hedgehog-like"/>
</dbReference>
<accession>A0A1D8IJV1</accession>
<evidence type="ECO:0000256" key="3">
    <source>
        <dbReference type="ARBA" id="ARBA00022723"/>
    </source>
</evidence>
<dbReference type="Proteomes" id="UP000095401">
    <property type="component" value="Chromosome"/>
</dbReference>
<dbReference type="AlphaFoldDB" id="A0A1D8IJV1"/>
<keyword evidence="5 9" id="KW-0862">Zinc</keyword>
<feature type="binding site" evidence="9">
    <location>
        <position position="92"/>
    </location>
    <ligand>
        <name>Zn(2+)</name>
        <dbReference type="ChEBI" id="CHEBI:29105"/>
        <note>catalytic</note>
    </ligand>
</feature>
<comment type="cofactor">
    <cofactor evidence="9">
        <name>Zn(2+)</name>
        <dbReference type="ChEBI" id="CHEBI:29105"/>
    </cofactor>
    <text evidence="9">Binds 1 zinc ion per subunit.</text>
</comment>
<keyword evidence="6 9" id="KW-0224">Dipeptidase</keyword>
<dbReference type="CDD" id="cd14840">
    <property type="entry name" value="D-Ala-D-Ala_dipeptidase_Aad"/>
    <property type="match status" value="1"/>
</dbReference>
<comment type="function">
    <text evidence="9">Catalyzes hydrolysis of the D-alanyl-D-alanine dipeptide.</text>
</comment>
<keyword evidence="11" id="KW-1185">Reference proteome</keyword>
<sequence>MNLLVIDHPAICVDLRYASADNITGQPIYARAIALLHPDAHAALTRAADLAGTLGYRLTVYDAYRPPAAQWRLWEALPDPTFVADPVEGSTHSRGIAVDLTLADEHGQPLVMGTGFDAMLEQSYHGRLDLPREAQRNRTLLLGLMTAAGWVHQPHEWWHYNLPEELSYPIIDDADTVARMMDD</sequence>
<dbReference type="SUPFAM" id="SSF55166">
    <property type="entry name" value="Hedgehog/DD-peptidase"/>
    <property type="match status" value="1"/>
</dbReference>
<dbReference type="KEGG" id="aprs:BI364_00885"/>
<feature type="site" description="Transition state stabilizer" evidence="9">
    <location>
        <position position="65"/>
    </location>
</feature>